<dbReference type="Proteomes" id="UP000664545">
    <property type="component" value="Unassembled WGS sequence"/>
</dbReference>
<accession>A0A939II64</accession>
<comment type="caution">
    <text evidence="2">The sequence shown here is derived from an EMBL/GenBank/DDBJ whole genome shotgun (WGS) entry which is preliminary data.</text>
</comment>
<dbReference type="RefSeq" id="WP_206580971.1">
    <property type="nucleotide sequence ID" value="NZ_JAFJZZ010000001.1"/>
</dbReference>
<reference evidence="2" key="1">
    <citation type="submission" date="2021-02" db="EMBL/GenBank/DDBJ databases">
        <title>Abyssanaerobacter marinus gen.nov., sp., nov, anaerobic bacterium isolated from the Onnuri vent field of Indian Ocean and suggestion of Mogibacteriaceae fam. nov., and proposal of reclassification of ambiguous this family's genus member.</title>
        <authorList>
            <person name="Kim Y.J."/>
            <person name="Yang J.-A."/>
        </authorList>
    </citation>
    <scope>NUCLEOTIDE SEQUENCE</scope>
    <source>
        <strain evidence="2">DSM 2634</strain>
    </source>
</reference>
<name>A0A939II64_CLOAM</name>
<organism evidence="2 3">
    <name type="scientific">Clostridium aminobutyricum</name>
    <dbReference type="NCBI Taxonomy" id="33953"/>
    <lineage>
        <taxon>Bacteria</taxon>
        <taxon>Bacillati</taxon>
        <taxon>Bacillota</taxon>
        <taxon>Clostridia</taxon>
        <taxon>Eubacteriales</taxon>
        <taxon>Clostridiaceae</taxon>
        <taxon>Clostridium</taxon>
    </lineage>
</organism>
<dbReference type="AlphaFoldDB" id="A0A939II64"/>
<sequence>MNAVIGSALPFCPKLAWPGKTDSRERERVGGGAVAAGRRSLDHTATQLV</sequence>
<feature type="region of interest" description="Disordered" evidence="1">
    <location>
        <begin position="17"/>
        <end position="49"/>
    </location>
</feature>
<proteinExistence type="predicted"/>
<evidence type="ECO:0000313" key="2">
    <source>
        <dbReference type="EMBL" id="MBN7772169.1"/>
    </source>
</evidence>
<protein>
    <submittedName>
        <fullName evidence="2">Uncharacterized protein</fullName>
    </submittedName>
</protein>
<dbReference type="EMBL" id="JAFJZZ010000001">
    <property type="protein sequence ID" value="MBN7772169.1"/>
    <property type="molecule type" value="Genomic_DNA"/>
</dbReference>
<evidence type="ECO:0000313" key="3">
    <source>
        <dbReference type="Proteomes" id="UP000664545"/>
    </source>
</evidence>
<evidence type="ECO:0000256" key="1">
    <source>
        <dbReference type="SAM" id="MobiDB-lite"/>
    </source>
</evidence>
<keyword evidence="3" id="KW-1185">Reference proteome</keyword>
<gene>
    <name evidence="2" type="ORF">JYB65_02230</name>
</gene>